<accession>A0A0N5C6H7</accession>
<feature type="DNA-binding region" description="Homeobox" evidence="5">
    <location>
        <begin position="131"/>
        <end position="190"/>
    </location>
</feature>
<sequence>MIDPKSLFLNPFLCADPNALSILQNSLNNSHRLSGNGNNGGGNSFRILDILEPNASNDGMSKLLFNNKINQQFNNSSSLSNKDILLSCSKDLDRESVSIDRSPTRSPASLRSNSPSQTDSGNNSFSSNKKCRKARTIFTDKQLQELENTFEKQKYLSVQDRMDLAQRMGLSDTQVKTWYQNRRTKWKRQASVGMELLNEASNVAAVQNLIRTNPYWANYFTNHQMMALAAGGTGGSNNINGGGKIIGGNGLPSNNTGFIRTPTILGGPGIGGAGNFLNFPNPAFIGEQGLSCGGNSGIPNLPIFFQMPGSFGGVDLSSPVINSNTASTVSTNNSTTSEEVSPIKDKKNVDKDEVEEDEEKDGKKNNKDESSDESP</sequence>
<feature type="compositionally biased region" description="Polar residues" evidence="7">
    <location>
        <begin position="99"/>
        <end position="128"/>
    </location>
</feature>
<dbReference type="Gene3D" id="1.10.10.60">
    <property type="entry name" value="Homeodomain-like"/>
    <property type="match status" value="1"/>
</dbReference>
<dbReference type="CDD" id="cd00086">
    <property type="entry name" value="homeodomain"/>
    <property type="match status" value="1"/>
</dbReference>
<dbReference type="InterPro" id="IPR017970">
    <property type="entry name" value="Homeobox_CS"/>
</dbReference>
<feature type="domain" description="Homeobox" evidence="8">
    <location>
        <begin position="129"/>
        <end position="189"/>
    </location>
</feature>
<dbReference type="PRINTS" id="PR00031">
    <property type="entry name" value="HTHREPRESSR"/>
</dbReference>
<dbReference type="InterPro" id="IPR001356">
    <property type="entry name" value="HD"/>
</dbReference>
<organism evidence="9 10">
    <name type="scientific">Strongyloides papillosus</name>
    <name type="common">Intestinal threadworm</name>
    <dbReference type="NCBI Taxonomy" id="174720"/>
    <lineage>
        <taxon>Eukaryota</taxon>
        <taxon>Metazoa</taxon>
        <taxon>Ecdysozoa</taxon>
        <taxon>Nematoda</taxon>
        <taxon>Chromadorea</taxon>
        <taxon>Rhabditida</taxon>
        <taxon>Tylenchina</taxon>
        <taxon>Panagrolaimomorpha</taxon>
        <taxon>Strongyloidoidea</taxon>
        <taxon>Strongyloididae</taxon>
        <taxon>Strongyloides</taxon>
    </lineage>
</organism>
<dbReference type="PRINTS" id="PR00024">
    <property type="entry name" value="HOMEOBOX"/>
</dbReference>
<evidence type="ECO:0000256" key="2">
    <source>
        <dbReference type="ARBA" id="ARBA00023125"/>
    </source>
</evidence>
<keyword evidence="3 5" id="KW-0371">Homeobox</keyword>
<name>A0A0N5C6H7_STREA</name>
<proteinExistence type="predicted"/>
<evidence type="ECO:0000256" key="5">
    <source>
        <dbReference type="PROSITE-ProRule" id="PRU00108"/>
    </source>
</evidence>
<evidence type="ECO:0000256" key="4">
    <source>
        <dbReference type="ARBA" id="ARBA00023242"/>
    </source>
</evidence>
<dbReference type="InterPro" id="IPR020479">
    <property type="entry name" value="HD_metazoa"/>
</dbReference>
<dbReference type="PROSITE" id="PS50071">
    <property type="entry name" value="HOMEOBOX_2"/>
    <property type="match status" value="1"/>
</dbReference>
<feature type="compositionally biased region" description="Basic and acidic residues" evidence="7">
    <location>
        <begin position="360"/>
        <end position="369"/>
    </location>
</feature>
<feature type="region of interest" description="Disordered" evidence="7">
    <location>
        <begin position="326"/>
        <end position="375"/>
    </location>
</feature>
<evidence type="ECO:0000256" key="7">
    <source>
        <dbReference type="SAM" id="MobiDB-lite"/>
    </source>
</evidence>
<dbReference type="AlphaFoldDB" id="A0A0N5C6H7"/>
<dbReference type="PANTHER" id="PTHR24333:SF5">
    <property type="entry name" value="VENT HOMEOBOX"/>
    <property type="match status" value="1"/>
</dbReference>
<evidence type="ECO:0000313" key="10">
    <source>
        <dbReference type="WBParaSite" id="SPAL_0001354300.1"/>
    </source>
</evidence>
<dbReference type="WBParaSite" id="SPAL_0001354300.1">
    <property type="protein sequence ID" value="SPAL_0001354300.1"/>
    <property type="gene ID" value="SPAL_0001354300"/>
</dbReference>
<reference evidence="10" key="1">
    <citation type="submission" date="2017-02" db="UniProtKB">
        <authorList>
            <consortium name="WormBaseParasite"/>
        </authorList>
    </citation>
    <scope>IDENTIFICATION</scope>
</reference>
<dbReference type="PANTHER" id="PTHR24333">
    <property type="entry name" value="HOMEO BOX HB9 LIKE A-RELATED"/>
    <property type="match status" value="1"/>
</dbReference>
<evidence type="ECO:0000256" key="6">
    <source>
        <dbReference type="RuleBase" id="RU000682"/>
    </source>
</evidence>
<dbReference type="SMART" id="SM00389">
    <property type="entry name" value="HOX"/>
    <property type="match status" value="1"/>
</dbReference>
<feature type="region of interest" description="Disordered" evidence="7">
    <location>
        <begin position="96"/>
        <end position="129"/>
    </location>
</feature>
<protein>
    <submittedName>
        <fullName evidence="10">Homeobox domain-containing protein</fullName>
    </submittedName>
</protein>
<feature type="compositionally biased region" description="Low complexity" evidence="7">
    <location>
        <begin position="326"/>
        <end position="340"/>
    </location>
</feature>
<dbReference type="Pfam" id="PF00046">
    <property type="entry name" value="Homeodomain"/>
    <property type="match status" value="1"/>
</dbReference>
<evidence type="ECO:0000259" key="8">
    <source>
        <dbReference type="PROSITE" id="PS50071"/>
    </source>
</evidence>
<dbReference type="InterPro" id="IPR009057">
    <property type="entry name" value="Homeodomain-like_sf"/>
</dbReference>
<dbReference type="GO" id="GO:0005634">
    <property type="term" value="C:nucleus"/>
    <property type="evidence" value="ECO:0007669"/>
    <property type="project" value="UniProtKB-SubCell"/>
</dbReference>
<feature type="compositionally biased region" description="Basic and acidic residues" evidence="7">
    <location>
        <begin position="341"/>
        <end position="351"/>
    </location>
</feature>
<dbReference type="Proteomes" id="UP000046392">
    <property type="component" value="Unplaced"/>
</dbReference>
<dbReference type="InterPro" id="IPR000047">
    <property type="entry name" value="HTH_motif"/>
</dbReference>
<dbReference type="GO" id="GO:0000981">
    <property type="term" value="F:DNA-binding transcription factor activity, RNA polymerase II-specific"/>
    <property type="evidence" value="ECO:0007669"/>
    <property type="project" value="InterPro"/>
</dbReference>
<keyword evidence="2 5" id="KW-0238">DNA-binding</keyword>
<dbReference type="InterPro" id="IPR050848">
    <property type="entry name" value="Homeobox_TF"/>
</dbReference>
<dbReference type="STRING" id="174720.A0A0N5C6H7"/>
<evidence type="ECO:0000256" key="1">
    <source>
        <dbReference type="ARBA" id="ARBA00004123"/>
    </source>
</evidence>
<dbReference type="PROSITE" id="PS00027">
    <property type="entry name" value="HOMEOBOX_1"/>
    <property type="match status" value="1"/>
</dbReference>
<keyword evidence="9" id="KW-1185">Reference proteome</keyword>
<comment type="subcellular location">
    <subcellularLocation>
        <location evidence="1 5 6">Nucleus</location>
    </subcellularLocation>
</comment>
<evidence type="ECO:0000256" key="3">
    <source>
        <dbReference type="ARBA" id="ARBA00023155"/>
    </source>
</evidence>
<dbReference type="GO" id="GO:0003677">
    <property type="term" value="F:DNA binding"/>
    <property type="evidence" value="ECO:0007669"/>
    <property type="project" value="UniProtKB-UniRule"/>
</dbReference>
<evidence type="ECO:0000313" key="9">
    <source>
        <dbReference type="Proteomes" id="UP000046392"/>
    </source>
</evidence>
<keyword evidence="4 5" id="KW-0539">Nucleus</keyword>
<dbReference type="SUPFAM" id="SSF46689">
    <property type="entry name" value="Homeodomain-like"/>
    <property type="match status" value="1"/>
</dbReference>